<evidence type="ECO:0000313" key="3">
    <source>
        <dbReference type="Proteomes" id="UP000261660"/>
    </source>
</evidence>
<feature type="transmembrane region" description="Helical" evidence="1">
    <location>
        <begin position="37"/>
        <end position="57"/>
    </location>
</feature>
<sequence>YGFIIFLYIILSTLYKPSIQLFFMIAFMTVTLFPIRLLIAAFMMLLAWPFAFLASVGRSETTIEPQCLWRRWVLFFFFSRVIFLDIFYSRKNCNSHSSYIKYREAVFRSNPIQFI</sequence>
<keyword evidence="1" id="KW-1133">Transmembrane helix</keyword>
<evidence type="ECO:0000256" key="1">
    <source>
        <dbReference type="SAM" id="Phobius"/>
    </source>
</evidence>
<dbReference type="GeneTree" id="ENSGT00940000177739"/>
<reference evidence="2" key="1">
    <citation type="submission" date="2025-08" db="UniProtKB">
        <authorList>
            <consortium name="Ensembl"/>
        </authorList>
    </citation>
    <scope>IDENTIFICATION</scope>
</reference>
<dbReference type="STRING" id="56723.ENSLBEP00000017422"/>
<accession>A0A3Q3FDZ4</accession>
<keyword evidence="3" id="KW-1185">Reference proteome</keyword>
<reference evidence="2" key="2">
    <citation type="submission" date="2025-09" db="UniProtKB">
        <authorList>
            <consortium name="Ensembl"/>
        </authorList>
    </citation>
    <scope>IDENTIFICATION</scope>
</reference>
<keyword evidence="1" id="KW-0472">Membrane</keyword>
<feature type="transmembrane region" description="Helical" evidence="1">
    <location>
        <begin position="6"/>
        <end position="30"/>
    </location>
</feature>
<feature type="transmembrane region" description="Helical" evidence="1">
    <location>
        <begin position="69"/>
        <end position="88"/>
    </location>
</feature>
<dbReference type="AlphaFoldDB" id="A0A3Q3FDZ4"/>
<keyword evidence="1" id="KW-0812">Transmembrane</keyword>
<proteinExistence type="predicted"/>
<dbReference type="InParanoid" id="A0A3Q3FDZ4"/>
<evidence type="ECO:0000313" key="2">
    <source>
        <dbReference type="Ensembl" id="ENSLBEP00000017422.1"/>
    </source>
</evidence>
<protein>
    <submittedName>
        <fullName evidence="2">Uncharacterized protein</fullName>
    </submittedName>
</protein>
<dbReference type="Proteomes" id="UP000261660">
    <property type="component" value="Unplaced"/>
</dbReference>
<dbReference type="Ensembl" id="ENSLBET00000018406.1">
    <property type="protein sequence ID" value="ENSLBEP00000017422.1"/>
    <property type="gene ID" value="ENSLBEG00000013430.1"/>
</dbReference>
<name>A0A3Q3FDZ4_9LABR</name>
<organism evidence="2 3">
    <name type="scientific">Labrus bergylta</name>
    <name type="common">ballan wrasse</name>
    <dbReference type="NCBI Taxonomy" id="56723"/>
    <lineage>
        <taxon>Eukaryota</taxon>
        <taxon>Metazoa</taxon>
        <taxon>Chordata</taxon>
        <taxon>Craniata</taxon>
        <taxon>Vertebrata</taxon>
        <taxon>Euteleostomi</taxon>
        <taxon>Actinopterygii</taxon>
        <taxon>Neopterygii</taxon>
        <taxon>Teleostei</taxon>
        <taxon>Neoteleostei</taxon>
        <taxon>Acanthomorphata</taxon>
        <taxon>Eupercaria</taxon>
        <taxon>Labriformes</taxon>
        <taxon>Labridae</taxon>
        <taxon>Labrus</taxon>
    </lineage>
</organism>